<evidence type="ECO:0000256" key="4">
    <source>
        <dbReference type="ARBA" id="ARBA00022729"/>
    </source>
</evidence>
<evidence type="ECO:0000256" key="6">
    <source>
        <dbReference type="SAM" id="SignalP"/>
    </source>
</evidence>
<comment type="caution">
    <text evidence="7">The sequence shown here is derived from an EMBL/GenBank/DDBJ whole genome shotgun (WGS) entry which is preliminary data.</text>
</comment>
<dbReference type="Pfam" id="PF13416">
    <property type="entry name" value="SBP_bac_8"/>
    <property type="match status" value="1"/>
</dbReference>
<dbReference type="PANTHER" id="PTHR43649">
    <property type="entry name" value="ARABINOSE-BINDING PROTEIN-RELATED"/>
    <property type="match status" value="1"/>
</dbReference>
<feature type="chain" id="PRO_5039054818" evidence="6">
    <location>
        <begin position="25"/>
        <end position="448"/>
    </location>
</feature>
<dbReference type="InterPro" id="IPR006059">
    <property type="entry name" value="SBP"/>
</dbReference>
<dbReference type="GO" id="GO:0030313">
    <property type="term" value="C:cell envelope"/>
    <property type="evidence" value="ECO:0007669"/>
    <property type="project" value="UniProtKB-SubCell"/>
</dbReference>
<keyword evidence="8" id="KW-1185">Reference proteome</keyword>
<organism evidence="7 8">
    <name type="scientific">Sellimonas intestinalis</name>
    <dbReference type="NCBI Taxonomy" id="1653434"/>
    <lineage>
        <taxon>Bacteria</taxon>
        <taxon>Bacillati</taxon>
        <taxon>Bacillota</taxon>
        <taxon>Clostridia</taxon>
        <taxon>Lachnospirales</taxon>
        <taxon>Lachnospiraceae</taxon>
        <taxon>Sellimonas</taxon>
    </lineage>
</organism>
<proteinExistence type="inferred from homology"/>
<comment type="subcellular location">
    <subcellularLocation>
        <location evidence="1">Cell envelope</location>
    </subcellularLocation>
</comment>
<dbReference type="AlphaFoldDB" id="A0A3E3K2Y1"/>
<evidence type="ECO:0000256" key="3">
    <source>
        <dbReference type="ARBA" id="ARBA00022448"/>
    </source>
</evidence>
<dbReference type="PROSITE" id="PS51257">
    <property type="entry name" value="PROKAR_LIPOPROTEIN"/>
    <property type="match status" value="1"/>
</dbReference>
<dbReference type="CDD" id="cd13585">
    <property type="entry name" value="PBP2_TMBP_like"/>
    <property type="match status" value="1"/>
</dbReference>
<sequence length="448" mass="49530">MKKKKLRQSLAFLMAATMALSVTGCGGSGSDDTKEKKETKSAEDTNWEGAKKAADLSGKVTYMHSGDDYEREMYANVFSTYQQYAPDVEVEQMYVPSDYDTKLQTLAVADDLPDLFWVGESGVKKYKDAGMLSELDSVIEEYPQLTEDIIDGVLEFGNIDGEQVAFPKDWTSYVMYLNLDMFEEAGVDVPTNDWTVDDYKKIAEELTQKSGDRTTVYGTAINNYRADWINWMGNYDADWFADGKSNLSSPEAMEGLGVMYDLVQAGSAPSPGSVSATGDSEDRLFITGQVAMYPSGRWVIPSFRTECDFEWDAVEMPQGTTRTCPFICSMVCIANSSENKDVAANLLSFQMSDEGLGLVMESALSLPVYSDLMANEDYVNTPPSADAFINSAEYLGNKSQIEACQTGKWSEYSDIITARLSDAFEGKTTLEEAVKLIDEQANSTVFTE</sequence>
<reference evidence="7 8" key="1">
    <citation type="submission" date="2018-08" db="EMBL/GenBank/DDBJ databases">
        <title>A genome reference for cultivated species of the human gut microbiota.</title>
        <authorList>
            <person name="Zou Y."/>
            <person name="Xue W."/>
            <person name="Luo G."/>
        </authorList>
    </citation>
    <scope>NUCLEOTIDE SEQUENCE [LARGE SCALE GENOMIC DNA]</scope>
    <source>
        <strain evidence="7 8">AF37-2AT</strain>
    </source>
</reference>
<dbReference type="InterPro" id="IPR050490">
    <property type="entry name" value="Bact_solute-bd_prot1"/>
</dbReference>
<dbReference type="EMBL" id="QVLX01000003">
    <property type="protein sequence ID" value="RGE87893.1"/>
    <property type="molecule type" value="Genomic_DNA"/>
</dbReference>
<comment type="similarity">
    <text evidence="2">Belongs to the bacterial solute-binding protein 1 family.</text>
</comment>
<evidence type="ECO:0000313" key="8">
    <source>
        <dbReference type="Proteomes" id="UP000261080"/>
    </source>
</evidence>
<name>A0A3E3K2Y1_9FIRM</name>
<evidence type="ECO:0000256" key="2">
    <source>
        <dbReference type="ARBA" id="ARBA00008520"/>
    </source>
</evidence>
<feature type="compositionally biased region" description="Basic and acidic residues" evidence="5">
    <location>
        <begin position="31"/>
        <end position="48"/>
    </location>
</feature>
<accession>A0A3E3K2Y1</accession>
<dbReference type="OrthoDB" id="362670at2"/>
<dbReference type="Gene3D" id="3.40.190.10">
    <property type="entry name" value="Periplasmic binding protein-like II"/>
    <property type="match status" value="1"/>
</dbReference>
<keyword evidence="4 6" id="KW-0732">Signal</keyword>
<gene>
    <name evidence="7" type="ORF">DW016_07220</name>
</gene>
<feature type="region of interest" description="Disordered" evidence="5">
    <location>
        <begin position="22"/>
        <end position="48"/>
    </location>
</feature>
<keyword evidence="3" id="KW-0813">Transport</keyword>
<evidence type="ECO:0000313" key="7">
    <source>
        <dbReference type="EMBL" id="RGE87893.1"/>
    </source>
</evidence>
<dbReference type="RefSeq" id="WP_024731669.1">
    <property type="nucleotide sequence ID" value="NZ_BAABYU010000001.1"/>
</dbReference>
<dbReference type="GeneID" id="97191666"/>
<dbReference type="Proteomes" id="UP000261080">
    <property type="component" value="Unassembled WGS sequence"/>
</dbReference>
<protein>
    <submittedName>
        <fullName evidence="7">Sugar ABC transporter substrate-binding protein</fullName>
    </submittedName>
</protein>
<evidence type="ECO:0000256" key="1">
    <source>
        <dbReference type="ARBA" id="ARBA00004196"/>
    </source>
</evidence>
<dbReference type="PANTHER" id="PTHR43649:SF31">
    <property type="entry name" value="SN-GLYCEROL-3-PHOSPHATE-BINDING PERIPLASMIC PROTEIN UGPB"/>
    <property type="match status" value="1"/>
</dbReference>
<evidence type="ECO:0000256" key="5">
    <source>
        <dbReference type="SAM" id="MobiDB-lite"/>
    </source>
</evidence>
<dbReference type="SUPFAM" id="SSF53850">
    <property type="entry name" value="Periplasmic binding protein-like II"/>
    <property type="match status" value="1"/>
</dbReference>
<feature type="signal peptide" evidence="6">
    <location>
        <begin position="1"/>
        <end position="24"/>
    </location>
</feature>